<sequence length="388" mass="40688">MIYRVLGLMSGSSLDGLDLAYVHLHAGAGKWGYTFEAAETVPYTPEWRSRLEGAATLDARTYLLLDQEYGHFLGEKVNAFIRDRGLDFQVQLVASHGHTVFHQPAAGGRGAGAPAGHGAEAPAGHGAGSSVPGMTAQLGSGAAIAAVTGLQTVSDLRALDVALGGQGAPIIPIGEKLLFPGQRYFLNLGGIANVSDTAAGIAFDVCPANRVLNLLAEQKGVPFDRDGVLAASGKVVPSLLKTLDGLAYYRQAPPKSLDNAFGIRMVYGTIRESGCTVEDGLRTYVEHIARQVGAALSDRRVAEMPAREMLVTGGGAHNGFLMERLRENLASLGIQATVPEAGVVDFKEALVMALFGVLRLRQEENTLASVTGASRNSIGGALWNGQEG</sequence>
<name>A0A4R8DMV3_9BACT</name>
<comment type="caution">
    <text evidence="2">The sequence shown here is derived from an EMBL/GenBank/DDBJ whole genome shotgun (WGS) entry which is preliminary data.</text>
</comment>
<dbReference type="SUPFAM" id="SSF53067">
    <property type="entry name" value="Actin-like ATPase domain"/>
    <property type="match status" value="1"/>
</dbReference>
<gene>
    <name evidence="2" type="ORF">EDB95_0340</name>
</gene>
<keyword evidence="2" id="KW-0808">Transferase</keyword>
<keyword evidence="3" id="KW-1185">Reference proteome</keyword>
<dbReference type="InterPro" id="IPR043129">
    <property type="entry name" value="ATPase_NBD"/>
</dbReference>
<organism evidence="2 3">
    <name type="scientific">Dinghuibacter silviterrae</name>
    <dbReference type="NCBI Taxonomy" id="1539049"/>
    <lineage>
        <taxon>Bacteria</taxon>
        <taxon>Pseudomonadati</taxon>
        <taxon>Bacteroidota</taxon>
        <taxon>Chitinophagia</taxon>
        <taxon>Chitinophagales</taxon>
        <taxon>Chitinophagaceae</taxon>
        <taxon>Dinghuibacter</taxon>
    </lineage>
</organism>
<keyword evidence="2" id="KW-0418">Kinase</keyword>
<protein>
    <submittedName>
        <fullName evidence="2">Anhydro-N-acetylmuramic acid kinase</fullName>
    </submittedName>
</protein>
<evidence type="ECO:0000256" key="1">
    <source>
        <dbReference type="SAM" id="MobiDB-lite"/>
    </source>
</evidence>
<dbReference type="RefSeq" id="WP_133989933.1">
    <property type="nucleotide sequence ID" value="NZ_SODV01000001.1"/>
</dbReference>
<dbReference type="AlphaFoldDB" id="A0A4R8DMV3"/>
<dbReference type="GO" id="GO:0005524">
    <property type="term" value="F:ATP binding"/>
    <property type="evidence" value="ECO:0007669"/>
    <property type="project" value="InterPro"/>
</dbReference>
<dbReference type="PANTHER" id="PTHR30605">
    <property type="entry name" value="ANHYDRO-N-ACETYLMURAMIC ACID KINASE"/>
    <property type="match status" value="1"/>
</dbReference>
<dbReference type="InterPro" id="IPR005338">
    <property type="entry name" value="Anhydro_N_Ac-Mur_kinase"/>
</dbReference>
<feature type="region of interest" description="Disordered" evidence="1">
    <location>
        <begin position="104"/>
        <end position="129"/>
    </location>
</feature>
<dbReference type="Pfam" id="PF03702">
    <property type="entry name" value="AnmK"/>
    <property type="match status" value="2"/>
</dbReference>
<dbReference type="EMBL" id="SODV01000001">
    <property type="protein sequence ID" value="TDW99331.1"/>
    <property type="molecule type" value="Genomic_DNA"/>
</dbReference>
<evidence type="ECO:0000313" key="3">
    <source>
        <dbReference type="Proteomes" id="UP000294498"/>
    </source>
</evidence>
<proteinExistence type="predicted"/>
<reference evidence="2 3" key="1">
    <citation type="submission" date="2019-03" db="EMBL/GenBank/DDBJ databases">
        <title>Genomic Encyclopedia of Type Strains, Phase IV (KMG-IV): sequencing the most valuable type-strain genomes for metagenomic binning, comparative biology and taxonomic classification.</title>
        <authorList>
            <person name="Goeker M."/>
        </authorList>
    </citation>
    <scope>NUCLEOTIDE SEQUENCE [LARGE SCALE GENOMIC DNA]</scope>
    <source>
        <strain evidence="2 3">DSM 100059</strain>
    </source>
</reference>
<dbReference type="GO" id="GO:0016773">
    <property type="term" value="F:phosphotransferase activity, alcohol group as acceptor"/>
    <property type="evidence" value="ECO:0007669"/>
    <property type="project" value="InterPro"/>
</dbReference>
<dbReference type="GO" id="GO:0006040">
    <property type="term" value="P:amino sugar metabolic process"/>
    <property type="evidence" value="ECO:0007669"/>
    <property type="project" value="InterPro"/>
</dbReference>
<dbReference type="GO" id="GO:0009254">
    <property type="term" value="P:peptidoglycan turnover"/>
    <property type="evidence" value="ECO:0007669"/>
    <property type="project" value="InterPro"/>
</dbReference>
<dbReference type="Gene3D" id="3.30.420.40">
    <property type="match status" value="2"/>
</dbReference>
<evidence type="ECO:0000313" key="2">
    <source>
        <dbReference type="EMBL" id="TDW99331.1"/>
    </source>
</evidence>
<accession>A0A4R8DMV3</accession>
<dbReference type="OrthoDB" id="9763949at2"/>
<dbReference type="PANTHER" id="PTHR30605:SF0">
    <property type="entry name" value="ANHYDRO-N-ACETYLMURAMIC ACID KINASE"/>
    <property type="match status" value="1"/>
</dbReference>
<dbReference type="GO" id="GO:0016301">
    <property type="term" value="F:kinase activity"/>
    <property type="evidence" value="ECO:0007669"/>
    <property type="project" value="UniProtKB-KW"/>
</dbReference>
<dbReference type="Proteomes" id="UP000294498">
    <property type="component" value="Unassembled WGS sequence"/>
</dbReference>